<gene>
    <name evidence="5" type="primary">xerD</name>
    <name evidence="5" type="ORF">PATL70BA_1585</name>
    <name evidence="6" type="ORF">PATL70BA_1607</name>
</gene>
<dbReference type="Pfam" id="PF00589">
    <property type="entry name" value="Phage_integrase"/>
    <property type="match status" value="1"/>
</dbReference>
<accession>A0A3P7PW47</accession>
<reference evidence="5 7" key="1">
    <citation type="submission" date="2018-09" db="EMBL/GenBank/DDBJ databases">
        <authorList>
            <person name="Postec A."/>
        </authorList>
    </citation>
    <scope>NUCLEOTIDE SEQUENCE [LARGE SCALE GENOMIC DNA]</scope>
    <source>
        <strain evidence="5">70B-A</strain>
    </source>
</reference>
<dbReference type="InterPro" id="IPR050090">
    <property type="entry name" value="Tyrosine_recombinase_XerCD"/>
</dbReference>
<feature type="domain" description="Tyr recombinase" evidence="4">
    <location>
        <begin position="203"/>
        <end position="388"/>
    </location>
</feature>
<dbReference type="Gene3D" id="1.10.443.10">
    <property type="entry name" value="Intergrase catalytic core"/>
    <property type="match status" value="1"/>
</dbReference>
<evidence type="ECO:0000259" key="4">
    <source>
        <dbReference type="PROSITE" id="PS51898"/>
    </source>
</evidence>
<evidence type="ECO:0000256" key="3">
    <source>
        <dbReference type="ARBA" id="ARBA00023172"/>
    </source>
</evidence>
<dbReference type="GO" id="GO:0003677">
    <property type="term" value="F:DNA binding"/>
    <property type="evidence" value="ECO:0007669"/>
    <property type="project" value="UniProtKB-KW"/>
</dbReference>
<keyword evidence="3" id="KW-0233">DNA recombination</keyword>
<evidence type="ECO:0000256" key="2">
    <source>
        <dbReference type="ARBA" id="ARBA00023125"/>
    </source>
</evidence>
<sequence length="399" mass="45714">MTIKTICELCLQAVTDAGYNESTIFNYQGVIRRFKKFCMKKNVTEYSYDIGEQYANDVISKKTGKFSKNRYHTQGRFIRLIDSYFDTGTFDFSVVKRGKISPKNQQHKIIYEDYQKFLKSIYDNENTIHFYEYGMYCILEFLVNISVYNLCDLEPHMVIRYIKETKQTRQREVLCELRNIFRYLERTDLTSAIAGIHAPRIHKIIPLLTDEECKKLESVITDGKITLRDAAIVIIGLSCGIRACDLINLKLSDIDWNNDIITFRQSKTGNLVCLPLTPTVGNAIARYIVNERPDVESNFLFLRTLAPFTPLSDHASCHAIVSKVFMSAGIDKGSRIWGMHMLRHNAASTIVRNEVPIETIAAILGHSTPDTTDIYITTDVERLKECVLPMANISKEVNP</sequence>
<organism evidence="5 7">
    <name type="scientific">Petrocella atlantisensis</name>
    <dbReference type="NCBI Taxonomy" id="2173034"/>
    <lineage>
        <taxon>Bacteria</taxon>
        <taxon>Bacillati</taxon>
        <taxon>Bacillota</taxon>
        <taxon>Clostridia</taxon>
        <taxon>Lachnospirales</taxon>
        <taxon>Vallitaleaceae</taxon>
        <taxon>Petrocella</taxon>
    </lineage>
</organism>
<evidence type="ECO:0000256" key="1">
    <source>
        <dbReference type="ARBA" id="ARBA00008857"/>
    </source>
</evidence>
<dbReference type="PANTHER" id="PTHR30349">
    <property type="entry name" value="PHAGE INTEGRASE-RELATED"/>
    <property type="match status" value="1"/>
</dbReference>
<dbReference type="GO" id="GO:0006310">
    <property type="term" value="P:DNA recombination"/>
    <property type="evidence" value="ECO:0007669"/>
    <property type="project" value="UniProtKB-KW"/>
</dbReference>
<dbReference type="Proteomes" id="UP000279029">
    <property type="component" value="Chromosome"/>
</dbReference>
<dbReference type="EMBL" id="LR130778">
    <property type="protein sequence ID" value="VDN47471.1"/>
    <property type="molecule type" value="Genomic_DNA"/>
</dbReference>
<dbReference type="PROSITE" id="PS51898">
    <property type="entry name" value="TYR_RECOMBINASE"/>
    <property type="match status" value="1"/>
</dbReference>
<evidence type="ECO:0000313" key="7">
    <source>
        <dbReference type="Proteomes" id="UP000279029"/>
    </source>
</evidence>
<dbReference type="RefSeq" id="WP_125136780.1">
    <property type="nucleotide sequence ID" value="NZ_LR130778.1"/>
</dbReference>
<comment type="similarity">
    <text evidence="1">Belongs to the 'phage' integrase family.</text>
</comment>
<dbReference type="PANTHER" id="PTHR30349:SF41">
    <property type="entry name" value="INTEGRASE_RECOMBINASE PROTEIN MJ0367-RELATED"/>
    <property type="match status" value="1"/>
</dbReference>
<dbReference type="GO" id="GO:0015074">
    <property type="term" value="P:DNA integration"/>
    <property type="evidence" value="ECO:0007669"/>
    <property type="project" value="InterPro"/>
</dbReference>
<dbReference type="KEGG" id="cbar:PATL70BA_1607"/>
<evidence type="ECO:0000313" key="5">
    <source>
        <dbReference type="EMBL" id="VDN47471.1"/>
    </source>
</evidence>
<dbReference type="InterPro" id="IPR011010">
    <property type="entry name" value="DNA_brk_join_enz"/>
</dbReference>
<keyword evidence="7" id="KW-1185">Reference proteome</keyword>
<dbReference type="AlphaFoldDB" id="A0A3P7PW47"/>
<dbReference type="CDD" id="cd01188">
    <property type="entry name" value="INT_RitA_C_like"/>
    <property type="match status" value="1"/>
</dbReference>
<dbReference type="OrthoDB" id="9802329at2"/>
<dbReference type="InterPro" id="IPR013762">
    <property type="entry name" value="Integrase-like_cat_sf"/>
</dbReference>
<name>A0A3P7PW47_9FIRM</name>
<dbReference type="SUPFAM" id="SSF56349">
    <property type="entry name" value="DNA breaking-rejoining enzymes"/>
    <property type="match status" value="1"/>
</dbReference>
<dbReference type="InterPro" id="IPR002104">
    <property type="entry name" value="Integrase_catalytic"/>
</dbReference>
<protein>
    <submittedName>
        <fullName evidence="5">Tyrosine recombinase XerD</fullName>
    </submittedName>
</protein>
<evidence type="ECO:0000313" key="6">
    <source>
        <dbReference type="EMBL" id="VDN47494.1"/>
    </source>
</evidence>
<keyword evidence="2" id="KW-0238">DNA-binding</keyword>
<proteinExistence type="inferred from homology"/>
<dbReference type="EMBL" id="LR130778">
    <property type="protein sequence ID" value="VDN47494.1"/>
    <property type="molecule type" value="Genomic_DNA"/>
</dbReference>
<dbReference type="KEGG" id="cbar:PATL70BA_1585"/>